<dbReference type="AlphaFoldDB" id="A0A2U8W5R6"/>
<dbReference type="RefSeq" id="WP_109890360.1">
    <property type="nucleotide sequence ID" value="NZ_CP029550.1"/>
</dbReference>
<keyword evidence="2" id="KW-1185">Reference proteome</keyword>
<dbReference type="Proteomes" id="UP000245926">
    <property type="component" value="Chromosome"/>
</dbReference>
<dbReference type="KEGG" id="mets:DK389_13790"/>
<organism evidence="1 2">
    <name type="scientific">Methylobacterium durans</name>
    <dbReference type="NCBI Taxonomy" id="2202825"/>
    <lineage>
        <taxon>Bacteria</taxon>
        <taxon>Pseudomonadati</taxon>
        <taxon>Pseudomonadota</taxon>
        <taxon>Alphaproteobacteria</taxon>
        <taxon>Hyphomicrobiales</taxon>
        <taxon>Methylobacteriaceae</taxon>
        <taxon>Methylobacterium</taxon>
    </lineage>
</organism>
<evidence type="ECO:0000313" key="2">
    <source>
        <dbReference type="Proteomes" id="UP000245926"/>
    </source>
</evidence>
<protein>
    <submittedName>
        <fullName evidence="1">Uncharacterized protein</fullName>
    </submittedName>
</protein>
<gene>
    <name evidence="1" type="ORF">DK389_13790</name>
</gene>
<accession>A0A2U8W5R6</accession>
<sequence>MQAFVVCVRGLPAYPLKGKEHRYAVLASNQACALAAISEHLKYGTIAELTDEVLRAERVEQLGLTPGKPKLL</sequence>
<name>A0A2U8W5R6_9HYPH</name>
<dbReference type="EMBL" id="CP029550">
    <property type="protein sequence ID" value="AWN41389.1"/>
    <property type="molecule type" value="Genomic_DNA"/>
</dbReference>
<reference evidence="2" key="1">
    <citation type="submission" date="2018-05" db="EMBL/GenBank/DDBJ databases">
        <title>Complete Genome Sequence of Methylobacterium sp. 17SD2-17.</title>
        <authorList>
            <person name="Srinivasan S."/>
        </authorList>
    </citation>
    <scope>NUCLEOTIDE SEQUENCE [LARGE SCALE GENOMIC DNA]</scope>
    <source>
        <strain evidence="2">17SD2-17</strain>
    </source>
</reference>
<dbReference type="OrthoDB" id="9867605at2"/>
<evidence type="ECO:0000313" key="1">
    <source>
        <dbReference type="EMBL" id="AWN41389.1"/>
    </source>
</evidence>
<proteinExistence type="predicted"/>